<protein>
    <submittedName>
        <fullName evidence="2">Uncharacterized protein</fullName>
    </submittedName>
</protein>
<dbReference type="Proteomes" id="UP000887576">
    <property type="component" value="Unplaced"/>
</dbReference>
<sequence length="84" mass="9943">MSEFEDYLDEKVRRVLMSRMQRESILAANMDDLVICPDCSAMNIVDPCEIYYDCVCGRRRCRNCPRIYDKVHARSTCEKLRIKT</sequence>
<proteinExistence type="predicted"/>
<dbReference type="WBParaSite" id="JU765_v2.g11728.t1">
    <property type="protein sequence ID" value="JU765_v2.g11728.t1"/>
    <property type="gene ID" value="JU765_v2.g11728"/>
</dbReference>
<name>A0AC34Q0D8_9BILA</name>
<evidence type="ECO:0000313" key="1">
    <source>
        <dbReference type="Proteomes" id="UP000887576"/>
    </source>
</evidence>
<reference evidence="2" key="1">
    <citation type="submission" date="2022-11" db="UniProtKB">
        <authorList>
            <consortium name="WormBaseParasite"/>
        </authorList>
    </citation>
    <scope>IDENTIFICATION</scope>
</reference>
<accession>A0AC34Q0D8</accession>
<organism evidence="1 2">
    <name type="scientific">Panagrolaimus sp. JU765</name>
    <dbReference type="NCBI Taxonomy" id="591449"/>
    <lineage>
        <taxon>Eukaryota</taxon>
        <taxon>Metazoa</taxon>
        <taxon>Ecdysozoa</taxon>
        <taxon>Nematoda</taxon>
        <taxon>Chromadorea</taxon>
        <taxon>Rhabditida</taxon>
        <taxon>Tylenchina</taxon>
        <taxon>Panagrolaimomorpha</taxon>
        <taxon>Panagrolaimoidea</taxon>
        <taxon>Panagrolaimidae</taxon>
        <taxon>Panagrolaimus</taxon>
    </lineage>
</organism>
<evidence type="ECO:0000313" key="2">
    <source>
        <dbReference type="WBParaSite" id="JU765_v2.g11728.t1"/>
    </source>
</evidence>